<protein>
    <recommendedName>
        <fullName evidence="1">Phosphoribulokinase/uridine kinase domain-containing protein</fullName>
    </recommendedName>
</protein>
<gene>
    <name evidence="2" type="ORF">LCY76_20690</name>
</gene>
<dbReference type="GO" id="GO:0005524">
    <property type="term" value="F:ATP binding"/>
    <property type="evidence" value="ECO:0007669"/>
    <property type="project" value="InterPro"/>
</dbReference>
<feature type="domain" description="Phosphoribulokinase/uridine kinase" evidence="1">
    <location>
        <begin position="27"/>
        <end position="179"/>
    </location>
</feature>
<dbReference type="InterPro" id="IPR006083">
    <property type="entry name" value="PRK/URK"/>
</dbReference>
<dbReference type="InterPro" id="IPR027417">
    <property type="entry name" value="P-loop_NTPase"/>
</dbReference>
<dbReference type="AlphaFoldDB" id="A0A9X1XEI1"/>
<dbReference type="Pfam" id="PF00485">
    <property type="entry name" value="PRK"/>
    <property type="match status" value="1"/>
</dbReference>
<accession>A0A9X1XEI1</accession>
<dbReference type="SUPFAM" id="SSF52540">
    <property type="entry name" value="P-loop containing nucleoside triphosphate hydrolases"/>
    <property type="match status" value="1"/>
</dbReference>
<dbReference type="GO" id="GO:0016301">
    <property type="term" value="F:kinase activity"/>
    <property type="evidence" value="ECO:0007669"/>
    <property type="project" value="InterPro"/>
</dbReference>
<proteinExistence type="predicted"/>
<organism evidence="2 3">
    <name type="scientific">Fictibacillus marinisediminis</name>
    <dbReference type="NCBI Taxonomy" id="2878389"/>
    <lineage>
        <taxon>Bacteria</taxon>
        <taxon>Bacillati</taxon>
        <taxon>Bacillota</taxon>
        <taxon>Bacilli</taxon>
        <taxon>Bacillales</taxon>
        <taxon>Fictibacillaceae</taxon>
        <taxon>Fictibacillus</taxon>
    </lineage>
</organism>
<dbReference type="Gene3D" id="3.40.50.300">
    <property type="entry name" value="P-loop containing nucleotide triphosphate hydrolases"/>
    <property type="match status" value="1"/>
</dbReference>
<sequence length="233" mass="26697">MTLSQDRLINNLCSLIIKQRSADTPLIVGITGIDTSGKTQLTYELHKHLQTLNESVQIVHVDDFHNPKSKRYVPDLPEADQYYNLSINFDELVTKVLNPIKDQGQLQITLNHLDILSDSMSLQKEYSIFPNSIVLLEGVFLFRPETYPFIDFSIFLNIDEDTALQRAAIRDVPTQGEEVLNKYHTKYFPAQRTYLQIYRPDLIADVVIDNSDWTSPIVAKWPSLGMGEVYHGK</sequence>
<dbReference type="PANTHER" id="PTHR10285">
    <property type="entry name" value="URIDINE KINASE"/>
    <property type="match status" value="1"/>
</dbReference>
<dbReference type="Proteomes" id="UP001139011">
    <property type="component" value="Unassembled WGS sequence"/>
</dbReference>
<dbReference type="EMBL" id="JAIWJX010000002">
    <property type="protein sequence ID" value="MCK6258993.1"/>
    <property type="molecule type" value="Genomic_DNA"/>
</dbReference>
<keyword evidence="3" id="KW-1185">Reference proteome</keyword>
<comment type="caution">
    <text evidence="2">The sequence shown here is derived from an EMBL/GenBank/DDBJ whole genome shotgun (WGS) entry which is preliminary data.</text>
</comment>
<name>A0A9X1XEI1_9BACL</name>
<reference evidence="2" key="1">
    <citation type="submission" date="2021-09" db="EMBL/GenBank/DDBJ databases">
        <title>Genome analysis of Fictibacillus sp. KIGAM418 isolated from marine sediment.</title>
        <authorList>
            <person name="Seo M.-J."/>
            <person name="Cho E.-S."/>
            <person name="Hwang C.Y."/>
        </authorList>
    </citation>
    <scope>NUCLEOTIDE SEQUENCE</scope>
    <source>
        <strain evidence="2">KIGAM418</strain>
    </source>
</reference>
<evidence type="ECO:0000313" key="3">
    <source>
        <dbReference type="Proteomes" id="UP001139011"/>
    </source>
</evidence>
<dbReference type="RefSeq" id="WP_248254215.1">
    <property type="nucleotide sequence ID" value="NZ_JAIWJX010000002.1"/>
</dbReference>
<evidence type="ECO:0000313" key="2">
    <source>
        <dbReference type="EMBL" id="MCK6258993.1"/>
    </source>
</evidence>
<evidence type="ECO:0000259" key="1">
    <source>
        <dbReference type="Pfam" id="PF00485"/>
    </source>
</evidence>